<sequence length="99" mass="10935">MARYFSNSKIVSAFIIDSVSAVIHRRGYAAASQGAVSGSVRGTGAVRSNVMMKKVAEESNKTTSWVPDPVTGYYRPESHVKEIDAAELRNMLLKHKRQH</sequence>
<dbReference type="PANTHER" id="PTHR33509">
    <property type="entry name" value="LATE EMBRYOGENIS ABUNDANT PROTEIN 2-RELATED"/>
    <property type="match status" value="1"/>
</dbReference>
<dbReference type="GO" id="GO:0005739">
    <property type="term" value="C:mitochondrion"/>
    <property type="evidence" value="ECO:0007669"/>
    <property type="project" value="TreeGrafter"/>
</dbReference>
<evidence type="ECO:0000313" key="1">
    <source>
        <dbReference type="EMBL" id="KAJ8535717.1"/>
    </source>
</evidence>
<dbReference type="AlphaFoldDB" id="A0A9Q1LEU4"/>
<dbReference type="EMBL" id="JAJAGQ010000018">
    <property type="protein sequence ID" value="KAJ8535717.1"/>
    <property type="molecule type" value="Genomic_DNA"/>
</dbReference>
<dbReference type="Pfam" id="PF03242">
    <property type="entry name" value="LEA_3a"/>
    <property type="match status" value="1"/>
</dbReference>
<dbReference type="OrthoDB" id="1936089at2759"/>
<gene>
    <name evidence="1" type="ORF">K7X08_023437</name>
</gene>
<accession>A0A9Q1LEU4</accession>
<proteinExistence type="predicted"/>
<dbReference type="GO" id="GO:0006950">
    <property type="term" value="P:response to stress"/>
    <property type="evidence" value="ECO:0007669"/>
    <property type="project" value="TreeGrafter"/>
</dbReference>
<organism evidence="1 2">
    <name type="scientific">Anisodus acutangulus</name>
    <dbReference type="NCBI Taxonomy" id="402998"/>
    <lineage>
        <taxon>Eukaryota</taxon>
        <taxon>Viridiplantae</taxon>
        <taxon>Streptophyta</taxon>
        <taxon>Embryophyta</taxon>
        <taxon>Tracheophyta</taxon>
        <taxon>Spermatophyta</taxon>
        <taxon>Magnoliopsida</taxon>
        <taxon>eudicotyledons</taxon>
        <taxon>Gunneridae</taxon>
        <taxon>Pentapetalae</taxon>
        <taxon>asterids</taxon>
        <taxon>lamiids</taxon>
        <taxon>Solanales</taxon>
        <taxon>Solanaceae</taxon>
        <taxon>Solanoideae</taxon>
        <taxon>Hyoscyameae</taxon>
        <taxon>Anisodus</taxon>
    </lineage>
</organism>
<comment type="caution">
    <text evidence="1">The sequence shown here is derived from an EMBL/GenBank/DDBJ whole genome shotgun (WGS) entry which is preliminary data.</text>
</comment>
<dbReference type="InterPro" id="IPR004926">
    <property type="entry name" value="LEA_3a"/>
</dbReference>
<name>A0A9Q1LEU4_9SOLA</name>
<evidence type="ECO:0000313" key="2">
    <source>
        <dbReference type="Proteomes" id="UP001152561"/>
    </source>
</evidence>
<dbReference type="Proteomes" id="UP001152561">
    <property type="component" value="Unassembled WGS sequence"/>
</dbReference>
<reference evidence="2" key="1">
    <citation type="journal article" date="2023" name="Proc. Natl. Acad. Sci. U.S.A.">
        <title>Genomic and structural basis for evolution of tropane alkaloid biosynthesis.</title>
        <authorList>
            <person name="Wanga Y.-J."/>
            <person name="Taina T."/>
            <person name="Yua J.-Y."/>
            <person name="Lia J."/>
            <person name="Xua B."/>
            <person name="Chenc J."/>
            <person name="D'Auriad J.C."/>
            <person name="Huanga J.-P."/>
            <person name="Huanga S.-X."/>
        </authorList>
    </citation>
    <scope>NUCLEOTIDE SEQUENCE [LARGE SCALE GENOMIC DNA]</scope>
    <source>
        <strain evidence="2">cv. KIB-2019</strain>
    </source>
</reference>
<keyword evidence="2" id="KW-1185">Reference proteome</keyword>
<protein>
    <submittedName>
        <fullName evidence="1">Uncharacterized protein</fullName>
    </submittedName>
</protein>
<dbReference type="PANTHER" id="PTHR33509:SF28">
    <property type="entry name" value="PROTEIN SENESCENCE-ASSOCIATED GENE 21, MITOCHONDRIAL-LIKE"/>
    <property type="match status" value="1"/>
</dbReference>